<proteinExistence type="predicted"/>
<keyword evidence="2" id="KW-1185">Reference proteome</keyword>
<protein>
    <submittedName>
        <fullName evidence="1">Uncharacterized protein</fullName>
    </submittedName>
</protein>
<evidence type="ECO:0000313" key="1">
    <source>
        <dbReference type="EMBL" id="PMD63261.1"/>
    </source>
</evidence>
<dbReference type="GeneID" id="36580041"/>
<sequence length="134" mass="14857">MAAVTIFRFLLWLKKSSWWSRLFRGDAAPCRSTTRGVLGSLWQGRLGSGHYISLLLSIARMLMLAISSFTGFTLWWGSSSRIDAALILWQCKPRDLWPVPALVLEPGPGRQHPLGCLHILISGIDTLSQISPPA</sequence>
<gene>
    <name evidence="1" type="ORF">K444DRAFT_330872</name>
</gene>
<name>A0A2J6TJR8_9HELO</name>
<dbReference type="AlphaFoldDB" id="A0A2J6TJR8"/>
<dbReference type="Proteomes" id="UP000235371">
    <property type="component" value="Unassembled WGS sequence"/>
</dbReference>
<accession>A0A2J6TJR8</accession>
<dbReference type="InParanoid" id="A0A2J6TJR8"/>
<dbReference type="EMBL" id="KZ613782">
    <property type="protein sequence ID" value="PMD63261.1"/>
    <property type="molecule type" value="Genomic_DNA"/>
</dbReference>
<dbReference type="RefSeq" id="XP_024740165.1">
    <property type="nucleotide sequence ID" value="XM_024871959.1"/>
</dbReference>
<reference evidence="1 2" key="1">
    <citation type="submission" date="2016-04" db="EMBL/GenBank/DDBJ databases">
        <title>A degradative enzymes factory behind the ericoid mycorrhizal symbiosis.</title>
        <authorList>
            <consortium name="DOE Joint Genome Institute"/>
            <person name="Martino E."/>
            <person name="Morin E."/>
            <person name="Grelet G."/>
            <person name="Kuo A."/>
            <person name="Kohler A."/>
            <person name="Daghino S."/>
            <person name="Barry K."/>
            <person name="Choi C."/>
            <person name="Cichocki N."/>
            <person name="Clum A."/>
            <person name="Copeland A."/>
            <person name="Hainaut M."/>
            <person name="Haridas S."/>
            <person name="Labutti K."/>
            <person name="Lindquist E."/>
            <person name="Lipzen A."/>
            <person name="Khouja H.-R."/>
            <person name="Murat C."/>
            <person name="Ohm R."/>
            <person name="Olson A."/>
            <person name="Spatafora J."/>
            <person name="Veneault-Fourrey C."/>
            <person name="Henrissat B."/>
            <person name="Grigoriev I."/>
            <person name="Martin F."/>
            <person name="Perotto S."/>
        </authorList>
    </citation>
    <scope>NUCLEOTIDE SEQUENCE [LARGE SCALE GENOMIC DNA]</scope>
    <source>
        <strain evidence="1 2">E</strain>
    </source>
</reference>
<evidence type="ECO:0000313" key="2">
    <source>
        <dbReference type="Proteomes" id="UP000235371"/>
    </source>
</evidence>
<organism evidence="1 2">
    <name type="scientific">Hyaloscypha bicolor E</name>
    <dbReference type="NCBI Taxonomy" id="1095630"/>
    <lineage>
        <taxon>Eukaryota</taxon>
        <taxon>Fungi</taxon>
        <taxon>Dikarya</taxon>
        <taxon>Ascomycota</taxon>
        <taxon>Pezizomycotina</taxon>
        <taxon>Leotiomycetes</taxon>
        <taxon>Helotiales</taxon>
        <taxon>Hyaloscyphaceae</taxon>
        <taxon>Hyaloscypha</taxon>
        <taxon>Hyaloscypha bicolor</taxon>
    </lineage>
</organism>